<evidence type="ECO:0000313" key="3">
    <source>
        <dbReference type="EMBL" id="CNW34648.1"/>
    </source>
</evidence>
<gene>
    <name evidence="3" type="ORF">ERS007661_03862</name>
    <name evidence="2" type="ORF">ERS027661_04620</name>
</gene>
<dbReference type="EMBL" id="CQQC01001918">
    <property type="protein sequence ID" value="CNW34648.1"/>
    <property type="molecule type" value="Genomic_DNA"/>
</dbReference>
<evidence type="ECO:0000313" key="5">
    <source>
        <dbReference type="Proteomes" id="UP000049023"/>
    </source>
</evidence>
<feature type="compositionally biased region" description="Basic and acidic residues" evidence="1">
    <location>
        <begin position="17"/>
        <end position="29"/>
    </location>
</feature>
<protein>
    <submittedName>
        <fullName evidence="3">Uncharacterized protein</fullName>
    </submittedName>
</protein>
<evidence type="ECO:0000313" key="2">
    <source>
        <dbReference type="EMBL" id="CKT65581.1"/>
    </source>
</evidence>
<dbReference type="EMBL" id="CNFU01001679">
    <property type="protein sequence ID" value="CKT65581.1"/>
    <property type="molecule type" value="Genomic_DNA"/>
</dbReference>
<name>A0A655FWU1_MYCTX</name>
<dbReference type="Proteomes" id="UP000039217">
    <property type="component" value="Unassembled WGS sequence"/>
</dbReference>
<evidence type="ECO:0000256" key="1">
    <source>
        <dbReference type="SAM" id="MobiDB-lite"/>
    </source>
</evidence>
<evidence type="ECO:0000313" key="4">
    <source>
        <dbReference type="Proteomes" id="UP000039217"/>
    </source>
</evidence>
<reference evidence="4 5" key="1">
    <citation type="submission" date="2015-03" db="EMBL/GenBank/DDBJ databases">
        <authorList>
            <consortium name="Pathogen Informatics"/>
        </authorList>
    </citation>
    <scope>NUCLEOTIDE SEQUENCE [LARGE SCALE GENOMIC DNA]</scope>
    <source>
        <strain evidence="2 5">Bir 187</strain>
        <strain evidence="3 4">D00501624</strain>
    </source>
</reference>
<proteinExistence type="predicted"/>
<feature type="region of interest" description="Disordered" evidence="1">
    <location>
        <begin position="1"/>
        <end position="29"/>
    </location>
</feature>
<dbReference type="AlphaFoldDB" id="A0A655FWU1"/>
<dbReference type="Proteomes" id="UP000049023">
    <property type="component" value="Unassembled WGS sequence"/>
</dbReference>
<accession>A0A655FWU1</accession>
<organism evidence="3 4">
    <name type="scientific">Mycobacterium tuberculosis</name>
    <dbReference type="NCBI Taxonomy" id="1773"/>
    <lineage>
        <taxon>Bacteria</taxon>
        <taxon>Bacillati</taxon>
        <taxon>Actinomycetota</taxon>
        <taxon>Actinomycetes</taxon>
        <taxon>Mycobacteriales</taxon>
        <taxon>Mycobacteriaceae</taxon>
        <taxon>Mycobacterium</taxon>
        <taxon>Mycobacterium tuberculosis complex</taxon>
    </lineage>
</organism>
<sequence>MESSQQGGQCRLAGAGRADERGDRARPQRKRYILDHRHSRAVPEGDVVEHHSCWRLAVERFARMFPHGEFGFVECDLQVPGRQKSRA</sequence>